<name>A0ABP0GCC7_CLALP</name>
<evidence type="ECO:0000256" key="1">
    <source>
        <dbReference type="SAM" id="MobiDB-lite"/>
    </source>
</evidence>
<evidence type="ECO:0000259" key="3">
    <source>
        <dbReference type="PROSITE" id="PS51406"/>
    </source>
</evidence>
<dbReference type="SUPFAM" id="SSF56496">
    <property type="entry name" value="Fibrinogen C-terminal domain-like"/>
    <property type="match status" value="1"/>
</dbReference>
<dbReference type="EMBL" id="CAWYQH010000108">
    <property type="protein sequence ID" value="CAK8689453.1"/>
    <property type="molecule type" value="Genomic_DNA"/>
</dbReference>
<feature type="chain" id="PRO_5046766476" description="Fibrinogen C-terminal domain-containing protein" evidence="2">
    <location>
        <begin position="21"/>
        <end position="291"/>
    </location>
</feature>
<dbReference type="PANTHER" id="PTHR19143">
    <property type="entry name" value="FIBRINOGEN/TENASCIN/ANGIOPOEITIN"/>
    <property type="match status" value="1"/>
</dbReference>
<dbReference type="SMART" id="SM00186">
    <property type="entry name" value="FBG"/>
    <property type="match status" value="1"/>
</dbReference>
<feature type="compositionally biased region" description="Basic and acidic residues" evidence="1">
    <location>
        <begin position="54"/>
        <end position="71"/>
    </location>
</feature>
<reference evidence="4 5" key="1">
    <citation type="submission" date="2024-02" db="EMBL/GenBank/DDBJ databases">
        <authorList>
            <person name="Daric V."/>
            <person name="Darras S."/>
        </authorList>
    </citation>
    <scope>NUCLEOTIDE SEQUENCE [LARGE SCALE GENOMIC DNA]</scope>
</reference>
<organism evidence="4 5">
    <name type="scientific">Clavelina lepadiformis</name>
    <name type="common">Light-bulb sea squirt</name>
    <name type="synonym">Ascidia lepadiformis</name>
    <dbReference type="NCBI Taxonomy" id="159417"/>
    <lineage>
        <taxon>Eukaryota</taxon>
        <taxon>Metazoa</taxon>
        <taxon>Chordata</taxon>
        <taxon>Tunicata</taxon>
        <taxon>Ascidiacea</taxon>
        <taxon>Aplousobranchia</taxon>
        <taxon>Clavelinidae</taxon>
        <taxon>Clavelina</taxon>
    </lineage>
</organism>
<dbReference type="InterPro" id="IPR036056">
    <property type="entry name" value="Fibrinogen-like_C"/>
</dbReference>
<dbReference type="Pfam" id="PF00147">
    <property type="entry name" value="Fibrinogen_C"/>
    <property type="match status" value="1"/>
</dbReference>
<dbReference type="Gene3D" id="3.90.215.10">
    <property type="entry name" value="Gamma Fibrinogen, chain A, domain 1"/>
    <property type="match status" value="1"/>
</dbReference>
<proteinExistence type="predicted"/>
<feature type="region of interest" description="Disordered" evidence="1">
    <location>
        <begin position="36"/>
        <end position="74"/>
    </location>
</feature>
<dbReference type="PROSITE" id="PS51406">
    <property type="entry name" value="FIBRINOGEN_C_2"/>
    <property type="match status" value="1"/>
</dbReference>
<keyword evidence="2" id="KW-0732">Signal</keyword>
<gene>
    <name evidence="4" type="ORF">CVLEPA_LOCUS21456</name>
</gene>
<dbReference type="InterPro" id="IPR002181">
    <property type="entry name" value="Fibrinogen_a/b/g_C_dom"/>
</dbReference>
<dbReference type="InterPro" id="IPR014716">
    <property type="entry name" value="Fibrinogen_a/b/g_C_1"/>
</dbReference>
<feature type="domain" description="Fibrinogen C-terminal" evidence="3">
    <location>
        <begin position="88"/>
        <end position="291"/>
    </location>
</feature>
<evidence type="ECO:0000256" key="2">
    <source>
        <dbReference type="SAM" id="SignalP"/>
    </source>
</evidence>
<accession>A0ABP0GCC7</accession>
<dbReference type="Proteomes" id="UP001642483">
    <property type="component" value="Unassembled WGS sequence"/>
</dbReference>
<dbReference type="CDD" id="cd00087">
    <property type="entry name" value="FReD"/>
    <property type="match status" value="1"/>
</dbReference>
<comment type="caution">
    <text evidence="4">The sequence shown here is derived from an EMBL/GenBank/DDBJ whole genome shotgun (WGS) entry which is preliminary data.</text>
</comment>
<keyword evidence="5" id="KW-1185">Reference proteome</keyword>
<evidence type="ECO:0000313" key="5">
    <source>
        <dbReference type="Proteomes" id="UP001642483"/>
    </source>
</evidence>
<sequence>MNTECLTLCFLSIWLSRVLSQECRYVPVCDEDIIGPRSNKGDKGDPGVPGKAGAKGEDLEGSKGQKGDRGDSCNNGILSELKQNLKEMESLLIPASCSTSSVYGKQQLRSGEEVFCDSGWMLIQRRLDGSVAFNLNWANYKVGFGNLSGEFWIGLDKIHEFTKNRGCKLRVDLWNFQDDHRFAEYNTFEIENESDFYRLHVNGYSGTAGDALTQHDNAKFSTIDQDNDQASDHCAFRHSPEGAAWWFSNCFHSTLNAPWGSSNGRWTKIIWYNWEGENKPLKATTMKVRCD</sequence>
<evidence type="ECO:0000313" key="4">
    <source>
        <dbReference type="EMBL" id="CAK8689453.1"/>
    </source>
</evidence>
<feature type="signal peptide" evidence="2">
    <location>
        <begin position="1"/>
        <end position="20"/>
    </location>
</feature>
<dbReference type="InterPro" id="IPR050373">
    <property type="entry name" value="Fibrinogen_C-term_domain"/>
</dbReference>
<protein>
    <recommendedName>
        <fullName evidence="3">Fibrinogen C-terminal domain-containing protein</fullName>
    </recommendedName>
</protein>